<dbReference type="InterPro" id="IPR050732">
    <property type="entry name" value="Beta-glucan_modifiers"/>
</dbReference>
<comment type="subcellular location">
    <subcellularLocation>
        <location evidence="1">Secreted</location>
        <location evidence="1">Cell wall</location>
    </subcellularLocation>
</comment>
<reference evidence="11 12" key="1">
    <citation type="submission" date="2024-03" db="EMBL/GenBank/DDBJ databases">
        <authorList>
            <person name="Brejova B."/>
        </authorList>
    </citation>
    <scope>NUCLEOTIDE SEQUENCE [LARGE SCALE GENOMIC DNA]</scope>
    <source>
        <strain evidence="11 12">CBS 14171</strain>
    </source>
</reference>
<dbReference type="PANTHER" id="PTHR16631:SF14">
    <property type="entry name" value="FAMILY 17 GLUCOSIDASE SCW10-RELATED"/>
    <property type="match status" value="1"/>
</dbReference>
<dbReference type="EMBL" id="OZ022407">
    <property type="protein sequence ID" value="CAK9438577.1"/>
    <property type="molecule type" value="Genomic_DNA"/>
</dbReference>
<comment type="similarity">
    <text evidence="2 7">Belongs to the glycosyl hydrolase 17 family.</text>
</comment>
<dbReference type="SUPFAM" id="SSF51445">
    <property type="entry name" value="(Trans)glycosidases"/>
    <property type="match status" value="1"/>
</dbReference>
<accession>A0ABP0ZKA4</accession>
<keyword evidence="3" id="KW-0134">Cell wall</keyword>
<evidence type="ECO:0000256" key="1">
    <source>
        <dbReference type="ARBA" id="ARBA00004191"/>
    </source>
</evidence>
<keyword evidence="8" id="KW-0326">Glycosidase</keyword>
<dbReference type="InterPro" id="IPR000490">
    <property type="entry name" value="Glyco_hydro_17"/>
</dbReference>
<feature type="chain" id="PRO_5045863692" evidence="10">
    <location>
        <begin position="19"/>
        <end position="582"/>
    </location>
</feature>
<feature type="signal peptide" evidence="10">
    <location>
        <begin position="1"/>
        <end position="18"/>
    </location>
</feature>
<keyword evidence="12" id="KW-1185">Reference proteome</keyword>
<organism evidence="11 12">
    <name type="scientific">Lodderomyces beijingensis</name>
    <dbReference type="NCBI Taxonomy" id="1775926"/>
    <lineage>
        <taxon>Eukaryota</taxon>
        <taxon>Fungi</taxon>
        <taxon>Dikarya</taxon>
        <taxon>Ascomycota</taxon>
        <taxon>Saccharomycotina</taxon>
        <taxon>Pichiomycetes</taxon>
        <taxon>Debaryomycetaceae</taxon>
        <taxon>Candida/Lodderomyces clade</taxon>
        <taxon>Lodderomyces</taxon>
    </lineage>
</organism>
<evidence type="ECO:0000256" key="4">
    <source>
        <dbReference type="ARBA" id="ARBA00022525"/>
    </source>
</evidence>
<evidence type="ECO:0000313" key="12">
    <source>
        <dbReference type="Proteomes" id="UP001497383"/>
    </source>
</evidence>
<dbReference type="PROSITE" id="PS00587">
    <property type="entry name" value="GLYCOSYL_HYDROL_F17"/>
    <property type="match status" value="1"/>
</dbReference>
<evidence type="ECO:0000256" key="10">
    <source>
        <dbReference type="SAM" id="SignalP"/>
    </source>
</evidence>
<dbReference type="PANTHER" id="PTHR16631">
    <property type="entry name" value="GLUCAN 1,3-BETA-GLUCOSIDASE"/>
    <property type="match status" value="1"/>
</dbReference>
<dbReference type="Pfam" id="PF00332">
    <property type="entry name" value="Glyco_hydro_17"/>
    <property type="match status" value="1"/>
</dbReference>
<evidence type="ECO:0000256" key="6">
    <source>
        <dbReference type="ARBA" id="ARBA00022801"/>
    </source>
</evidence>
<evidence type="ECO:0000256" key="5">
    <source>
        <dbReference type="ARBA" id="ARBA00022729"/>
    </source>
</evidence>
<feature type="compositionally biased region" description="Polar residues" evidence="9">
    <location>
        <begin position="281"/>
        <end position="290"/>
    </location>
</feature>
<evidence type="ECO:0000256" key="7">
    <source>
        <dbReference type="RuleBase" id="RU004335"/>
    </source>
</evidence>
<evidence type="ECO:0000256" key="2">
    <source>
        <dbReference type="ARBA" id="ARBA00008773"/>
    </source>
</evidence>
<evidence type="ECO:0000256" key="8">
    <source>
        <dbReference type="RuleBase" id="RU004336"/>
    </source>
</evidence>
<protein>
    <submittedName>
        <fullName evidence="11">Uncharacterized protein</fullName>
    </submittedName>
</protein>
<gene>
    <name evidence="11" type="ORF">LODBEIA_P28010</name>
</gene>
<evidence type="ECO:0000313" key="11">
    <source>
        <dbReference type="EMBL" id="CAK9438577.1"/>
    </source>
</evidence>
<evidence type="ECO:0000256" key="9">
    <source>
        <dbReference type="SAM" id="MobiDB-lite"/>
    </source>
</evidence>
<dbReference type="GeneID" id="92207997"/>
<keyword evidence="4" id="KW-0964">Secreted</keyword>
<keyword evidence="6 8" id="KW-0378">Hydrolase</keyword>
<dbReference type="RefSeq" id="XP_066829739.1">
    <property type="nucleotide sequence ID" value="XM_066972841.1"/>
</dbReference>
<proteinExistence type="inferred from homology"/>
<feature type="region of interest" description="Disordered" evidence="9">
    <location>
        <begin position="264"/>
        <end position="294"/>
    </location>
</feature>
<dbReference type="Proteomes" id="UP001497383">
    <property type="component" value="Chromosome 3"/>
</dbReference>
<sequence>MNLDFFIVYLTLACLTHAAPVKRGFLSDLFGFGDTTSAAAAAAAAPTTAAVTIPTAAAAAAVAATTTSSTGGFWANLFSPATTTAAAAAAAQAQTPAVGVAAAATPVPPAATTSSSGGFWNNLFGLNAAASTTGAAAAPAATAAPVAAAAVAQTPASGSSGSGGFLSNLFNAFFGGSSSSATPAQTQAPATAAAAPATEVAPATAAAVPATAATTQAADSSSQYTHDSLFDFLFGGLGKPQSSQNQLTLGLSASVGVSASIGIPNNPTPTSVSTASTSQPGAVTTNTFQGGSPGKITGSVNTATATASNGGSTAGATAAAGSYGITYSPYTKGDKCKSAAEVRADLAKLSNYELIRLYSTDCSGIENVMAAMTPSQKIYLGLWNIDPQSVQNGLSEIKTAISQSSQGWGAVHTIAVGNERVNAGAASVAQMQTAVDTARTWLKANAPSYNGYIVTVDTLVAYVSNPQLCQMSDYLAVNSHPYWDGGVEPSNSGPWLQQQISHLQSVCGTSKDVLITETGWPTQGDNFGNCVPSVPNQVAAVKSIVNALGSKVIMFTMYNDYWKDPGPYNVEQHWGLYGDPSE</sequence>
<dbReference type="Gene3D" id="3.20.20.80">
    <property type="entry name" value="Glycosidases"/>
    <property type="match status" value="1"/>
</dbReference>
<evidence type="ECO:0000256" key="3">
    <source>
        <dbReference type="ARBA" id="ARBA00022512"/>
    </source>
</evidence>
<feature type="compositionally biased region" description="Low complexity" evidence="9">
    <location>
        <begin position="264"/>
        <end position="280"/>
    </location>
</feature>
<keyword evidence="5 10" id="KW-0732">Signal</keyword>
<dbReference type="InterPro" id="IPR017853">
    <property type="entry name" value="GH"/>
</dbReference>
<name>A0ABP0ZKA4_9ASCO</name>